<proteinExistence type="inferred from homology"/>
<keyword evidence="4" id="KW-0788">Thiol protease</keyword>
<dbReference type="SUPFAM" id="SSF118010">
    <property type="entry name" value="TM1457-like"/>
    <property type="match status" value="1"/>
</dbReference>
<keyword evidence="2" id="KW-0645">Protease</keyword>
<evidence type="ECO:0000256" key="3">
    <source>
        <dbReference type="ARBA" id="ARBA00022801"/>
    </source>
</evidence>
<dbReference type="Pfam" id="PF04327">
    <property type="entry name" value="Peptidase_Prp"/>
    <property type="match status" value="1"/>
</dbReference>
<evidence type="ECO:0000256" key="5">
    <source>
        <dbReference type="ARBA" id="ARBA00044503"/>
    </source>
</evidence>
<dbReference type="GO" id="GO:0008234">
    <property type="term" value="F:cysteine-type peptidase activity"/>
    <property type="evidence" value="ECO:0007669"/>
    <property type="project" value="UniProtKB-KW"/>
</dbReference>
<dbReference type="GO" id="GO:0042254">
    <property type="term" value="P:ribosome biogenesis"/>
    <property type="evidence" value="ECO:0007669"/>
    <property type="project" value="UniProtKB-KW"/>
</dbReference>
<dbReference type="CDD" id="cd16332">
    <property type="entry name" value="Prp-like"/>
    <property type="match status" value="1"/>
</dbReference>
<accession>A0A1H6HUI1</accession>
<evidence type="ECO:0000256" key="1">
    <source>
        <dbReference type="ARBA" id="ARBA00022517"/>
    </source>
</evidence>
<dbReference type="GO" id="GO:0006508">
    <property type="term" value="P:proteolysis"/>
    <property type="evidence" value="ECO:0007669"/>
    <property type="project" value="UniProtKB-KW"/>
</dbReference>
<evidence type="ECO:0000313" key="7">
    <source>
        <dbReference type="EMBL" id="SEH37893.1"/>
    </source>
</evidence>
<comment type="similarity">
    <text evidence="5">Belongs to the Prp family.</text>
</comment>
<dbReference type="Proteomes" id="UP000183190">
    <property type="component" value="Unassembled WGS sequence"/>
</dbReference>
<protein>
    <recommendedName>
        <fullName evidence="6">Ribosomal processing cysteine protease Prp</fullName>
    </recommendedName>
</protein>
<keyword evidence="3" id="KW-0378">Hydrolase</keyword>
<evidence type="ECO:0000256" key="4">
    <source>
        <dbReference type="ARBA" id="ARBA00022807"/>
    </source>
</evidence>
<dbReference type="InterPro" id="IPR007422">
    <property type="entry name" value="Peptidase_Prp"/>
</dbReference>
<name>A0A1H6HUI1_RUMFL</name>
<dbReference type="EMBL" id="FNWV01000001">
    <property type="protein sequence ID" value="SEH37893.1"/>
    <property type="molecule type" value="Genomic_DNA"/>
</dbReference>
<sequence length="103" mass="10888">MIRAEFYEKKGLLTGFKFSGHSGYANAGEDVACAAVSSAVQLTANILDELGCSPDVKVGDNVIECICGNGGDVPSGVLNVLKQHFEAILEEFPNTIKIIISEV</sequence>
<keyword evidence="1" id="KW-0690">Ribosome biogenesis</keyword>
<evidence type="ECO:0000256" key="6">
    <source>
        <dbReference type="ARBA" id="ARBA00044538"/>
    </source>
</evidence>
<dbReference type="RefSeq" id="WP_074714027.1">
    <property type="nucleotide sequence ID" value="NZ_FNWV01000001.1"/>
</dbReference>
<evidence type="ECO:0000256" key="2">
    <source>
        <dbReference type="ARBA" id="ARBA00022670"/>
    </source>
</evidence>
<gene>
    <name evidence="7" type="ORF">SAMN02910265_00178</name>
</gene>
<dbReference type="AlphaFoldDB" id="A0A1H6HUI1"/>
<dbReference type="InterPro" id="IPR036764">
    <property type="entry name" value="Peptidase_Prp_sf"/>
</dbReference>
<organism evidence="7 8">
    <name type="scientific">Ruminococcus flavefaciens</name>
    <dbReference type="NCBI Taxonomy" id="1265"/>
    <lineage>
        <taxon>Bacteria</taxon>
        <taxon>Bacillati</taxon>
        <taxon>Bacillota</taxon>
        <taxon>Clostridia</taxon>
        <taxon>Eubacteriales</taxon>
        <taxon>Oscillospiraceae</taxon>
        <taxon>Ruminococcus</taxon>
    </lineage>
</organism>
<dbReference type="Gene3D" id="3.30.70.1490">
    <property type="entry name" value="Cysteine protease Prp"/>
    <property type="match status" value="1"/>
</dbReference>
<reference evidence="7 8" key="1">
    <citation type="submission" date="2016-10" db="EMBL/GenBank/DDBJ databases">
        <authorList>
            <person name="de Groot N.N."/>
        </authorList>
    </citation>
    <scope>NUCLEOTIDE SEQUENCE [LARGE SCALE GENOMIC DNA]</scope>
    <source>
        <strain evidence="7 8">YAD2003</strain>
    </source>
</reference>
<evidence type="ECO:0000313" key="8">
    <source>
        <dbReference type="Proteomes" id="UP000183190"/>
    </source>
</evidence>